<dbReference type="SUPFAM" id="SSF103088">
    <property type="entry name" value="OmpA-like"/>
    <property type="match status" value="1"/>
</dbReference>
<feature type="compositionally biased region" description="Polar residues" evidence="2">
    <location>
        <begin position="157"/>
        <end position="169"/>
    </location>
</feature>
<keyword evidence="1" id="KW-0472">Membrane</keyword>
<feature type="compositionally biased region" description="Gly residues" evidence="2">
    <location>
        <begin position="69"/>
        <end position="82"/>
    </location>
</feature>
<feature type="compositionally biased region" description="Acidic residues" evidence="2">
    <location>
        <begin position="309"/>
        <end position="319"/>
    </location>
</feature>
<name>A0A1I1YFX8_9RHOB</name>
<keyword evidence="3" id="KW-0732">Signal</keyword>
<dbReference type="InterPro" id="IPR050330">
    <property type="entry name" value="Bact_OuterMem_StrucFunc"/>
</dbReference>
<dbReference type="Gene3D" id="3.30.1330.60">
    <property type="entry name" value="OmpA-like domain"/>
    <property type="match status" value="1"/>
</dbReference>
<sequence length="709" mass="75522">MKPGILKTSTALALSLSLVVPAPVLAQEQEPGQEMTDEQRRQFLLQQRENAEEAESQSRDQRQNDQGRGDGQGNGQGQGAGGQESPQAEQPAPEAQPDPQEQAEPQGQGSGQPETEGQDAAPEPQSEAAPEVREDPEPQAAPEQEAPAQPETVTEPEPQQTDPQGQAGSAATDESRTGADELRESLGAGGATTESAEQDAPAATAADDAPAEGDAPSQGDDPAAAERPLESEEPAAAEAPAESDDPAESNAPAATEAPAESDDPAGESAETPDEGTAPAAAGEDVQSSEAEEDASSVDELRERMRSDGEGESAEGEAADETAQQDPQDEAQTAERRQQDADALAEQDRAAQSTAAAQEGTDGAEVVEETITDETARSSNEEFGTAVDENVERQERRDDDDDDEDDGERAEKLRTFFGGAAAGALGAVALDRILQPNEEVVSDTGDRIVVERDGQYRVLRNDDALLRQPGANVTSYQYDDGSTRSVVIREDGTEIETIRAADGRVLRRVRTLPSGDQVVLFDDTQSFREVSVSELPQVSEQRQMIEYRGNDQQDLANALANAGVQTIDRSFSLNQVRNIAEVRKQVPEINVDSVNFETGSAVIRPEEAEALSALGNAMRDIIDERPGEVFLIEGHTDAVGSASMNLALSDRRAESVALALTEYFDVPPENMVVQGYGESDLLVRTEDAERANRRAAVRRITPLLTAAQQQ</sequence>
<dbReference type="PROSITE" id="PS51123">
    <property type="entry name" value="OMPA_2"/>
    <property type="match status" value="1"/>
</dbReference>
<dbReference type="Proteomes" id="UP000325289">
    <property type="component" value="Unassembled WGS sequence"/>
</dbReference>
<feature type="compositionally biased region" description="Low complexity" evidence="2">
    <location>
        <begin position="83"/>
        <end position="129"/>
    </location>
</feature>
<dbReference type="InterPro" id="IPR036737">
    <property type="entry name" value="OmpA-like_sf"/>
</dbReference>
<protein>
    <submittedName>
        <fullName evidence="5">Outer membrane protein OmpA</fullName>
    </submittedName>
</protein>
<evidence type="ECO:0000313" key="5">
    <source>
        <dbReference type="EMBL" id="SFE18212.1"/>
    </source>
</evidence>
<dbReference type="RefSeq" id="WP_149756146.1">
    <property type="nucleotide sequence ID" value="NZ_FOMS01000007.1"/>
</dbReference>
<dbReference type="EMBL" id="FOMS01000007">
    <property type="protein sequence ID" value="SFE18212.1"/>
    <property type="molecule type" value="Genomic_DNA"/>
</dbReference>
<feature type="compositionally biased region" description="Basic and acidic residues" evidence="2">
    <location>
        <begin position="56"/>
        <end position="68"/>
    </location>
</feature>
<organism evidence="5 6">
    <name type="scientific">Roseivivax sediminis</name>
    <dbReference type="NCBI Taxonomy" id="936889"/>
    <lineage>
        <taxon>Bacteria</taxon>
        <taxon>Pseudomonadati</taxon>
        <taxon>Pseudomonadota</taxon>
        <taxon>Alphaproteobacteria</taxon>
        <taxon>Rhodobacterales</taxon>
        <taxon>Roseobacteraceae</taxon>
        <taxon>Roseivivax</taxon>
    </lineage>
</organism>
<feature type="signal peptide" evidence="3">
    <location>
        <begin position="1"/>
        <end position="26"/>
    </location>
</feature>
<dbReference type="OrthoDB" id="9792021at2"/>
<evidence type="ECO:0000256" key="2">
    <source>
        <dbReference type="SAM" id="MobiDB-lite"/>
    </source>
</evidence>
<gene>
    <name evidence="5" type="ORF">SAMN04515678_10721</name>
</gene>
<feature type="compositionally biased region" description="Low complexity" evidence="2">
    <location>
        <begin position="194"/>
        <end position="216"/>
    </location>
</feature>
<feature type="compositionally biased region" description="Basic and acidic residues" evidence="2">
    <location>
        <begin position="173"/>
        <end position="184"/>
    </location>
</feature>
<evidence type="ECO:0000259" key="4">
    <source>
        <dbReference type="PROSITE" id="PS51123"/>
    </source>
</evidence>
<feature type="compositionally biased region" description="Acidic residues" evidence="2">
    <location>
        <begin position="259"/>
        <end position="273"/>
    </location>
</feature>
<evidence type="ECO:0000313" key="6">
    <source>
        <dbReference type="Proteomes" id="UP000325289"/>
    </source>
</evidence>
<dbReference type="PANTHER" id="PTHR30329">
    <property type="entry name" value="STATOR ELEMENT OF FLAGELLAR MOTOR COMPLEX"/>
    <property type="match status" value="1"/>
</dbReference>
<feature type="domain" description="OmpA-like" evidence="4">
    <location>
        <begin position="582"/>
        <end position="707"/>
    </location>
</feature>
<dbReference type="InterPro" id="IPR006665">
    <property type="entry name" value="OmpA-like"/>
</dbReference>
<keyword evidence="6" id="KW-1185">Reference proteome</keyword>
<dbReference type="CDD" id="cd07185">
    <property type="entry name" value="OmpA_C-like"/>
    <property type="match status" value="1"/>
</dbReference>
<evidence type="ECO:0000256" key="1">
    <source>
        <dbReference type="PROSITE-ProRule" id="PRU00473"/>
    </source>
</evidence>
<dbReference type="GO" id="GO:0016020">
    <property type="term" value="C:membrane"/>
    <property type="evidence" value="ECO:0007669"/>
    <property type="project" value="UniProtKB-UniRule"/>
</dbReference>
<dbReference type="AlphaFoldDB" id="A0A1I1YFX8"/>
<proteinExistence type="predicted"/>
<feature type="compositionally biased region" description="Basic and acidic residues" evidence="2">
    <location>
        <begin position="298"/>
        <end position="308"/>
    </location>
</feature>
<feature type="chain" id="PRO_5009302024" evidence="3">
    <location>
        <begin position="27"/>
        <end position="709"/>
    </location>
</feature>
<feature type="compositionally biased region" description="Acidic residues" evidence="2">
    <location>
        <begin position="231"/>
        <end position="247"/>
    </location>
</feature>
<accession>A0A1I1YFX8</accession>
<feature type="compositionally biased region" description="Acidic residues" evidence="2">
    <location>
        <begin position="397"/>
        <end position="407"/>
    </location>
</feature>
<dbReference type="Pfam" id="PF00691">
    <property type="entry name" value="OmpA"/>
    <property type="match status" value="1"/>
</dbReference>
<evidence type="ECO:0000256" key="3">
    <source>
        <dbReference type="SAM" id="SignalP"/>
    </source>
</evidence>
<feature type="region of interest" description="Disordered" evidence="2">
    <location>
        <begin position="27"/>
        <end position="407"/>
    </location>
</feature>
<feature type="compositionally biased region" description="Low complexity" evidence="2">
    <location>
        <begin position="138"/>
        <end position="151"/>
    </location>
</feature>
<dbReference type="PANTHER" id="PTHR30329:SF21">
    <property type="entry name" value="LIPOPROTEIN YIAD-RELATED"/>
    <property type="match status" value="1"/>
</dbReference>
<reference evidence="5 6" key="1">
    <citation type="submission" date="2016-10" db="EMBL/GenBank/DDBJ databases">
        <authorList>
            <person name="Varghese N."/>
            <person name="Submissions S."/>
        </authorList>
    </citation>
    <scope>NUCLEOTIDE SEQUENCE [LARGE SCALE GENOMIC DNA]</scope>
    <source>
        <strain evidence="6">YIM D21,KCTC 23444,ACCC 10710</strain>
    </source>
</reference>